<organism evidence="6 7">
    <name type="scientific">Domibacillus aminovorans</name>
    <dbReference type="NCBI Taxonomy" id="29332"/>
    <lineage>
        <taxon>Bacteria</taxon>
        <taxon>Bacillati</taxon>
        <taxon>Bacillota</taxon>
        <taxon>Bacilli</taxon>
        <taxon>Bacillales</taxon>
        <taxon>Bacillaceae</taxon>
        <taxon>Domibacillus</taxon>
    </lineage>
</organism>
<evidence type="ECO:0000313" key="6">
    <source>
        <dbReference type="EMBL" id="OAH54472.1"/>
    </source>
</evidence>
<dbReference type="PROSITE" id="PS01124">
    <property type="entry name" value="HTH_ARAC_FAMILY_2"/>
    <property type="match status" value="1"/>
</dbReference>
<comment type="caution">
    <text evidence="6">The sequence shown here is derived from an EMBL/GenBank/DDBJ whole genome shotgun (WGS) entry which is preliminary data.</text>
</comment>
<dbReference type="InterPro" id="IPR018060">
    <property type="entry name" value="HTH_AraC"/>
</dbReference>
<dbReference type="GO" id="GO:0043565">
    <property type="term" value="F:sequence-specific DNA binding"/>
    <property type="evidence" value="ECO:0007669"/>
    <property type="project" value="InterPro"/>
</dbReference>
<gene>
    <name evidence="6" type="ORF">AWH48_07695</name>
</gene>
<feature type="signal peptide" evidence="4">
    <location>
        <begin position="1"/>
        <end position="25"/>
    </location>
</feature>
<keyword evidence="3" id="KW-0804">Transcription</keyword>
<dbReference type="SMART" id="SM00342">
    <property type="entry name" value="HTH_ARAC"/>
    <property type="match status" value="1"/>
</dbReference>
<evidence type="ECO:0000256" key="1">
    <source>
        <dbReference type="ARBA" id="ARBA00023015"/>
    </source>
</evidence>
<dbReference type="PRINTS" id="PR00032">
    <property type="entry name" value="HTHARAC"/>
</dbReference>
<evidence type="ECO:0000256" key="2">
    <source>
        <dbReference type="ARBA" id="ARBA00023125"/>
    </source>
</evidence>
<evidence type="ECO:0000256" key="3">
    <source>
        <dbReference type="ARBA" id="ARBA00023163"/>
    </source>
</evidence>
<dbReference type="PANTHER" id="PTHR43280:SF28">
    <property type="entry name" value="HTH-TYPE TRANSCRIPTIONAL ACTIVATOR RHAS"/>
    <property type="match status" value="1"/>
</dbReference>
<keyword evidence="4" id="KW-0732">Signal</keyword>
<evidence type="ECO:0000259" key="5">
    <source>
        <dbReference type="PROSITE" id="PS01124"/>
    </source>
</evidence>
<accession>A0A177KM74</accession>
<evidence type="ECO:0000256" key="4">
    <source>
        <dbReference type="SAM" id="SignalP"/>
    </source>
</evidence>
<dbReference type="GO" id="GO:0003700">
    <property type="term" value="F:DNA-binding transcription factor activity"/>
    <property type="evidence" value="ECO:0007669"/>
    <property type="project" value="InterPro"/>
</dbReference>
<dbReference type="RefSeq" id="WP_063975126.1">
    <property type="nucleotide sequence ID" value="NZ_LQWZ01000033.1"/>
</dbReference>
<reference evidence="6 7" key="1">
    <citation type="submission" date="2016-01" db="EMBL/GenBank/DDBJ databases">
        <title>Investigation of taxonomic status of Bacillus aminovorans.</title>
        <authorList>
            <person name="Verma A."/>
            <person name="Pal Y."/>
            <person name="Krishnamurthi S."/>
        </authorList>
    </citation>
    <scope>NUCLEOTIDE SEQUENCE [LARGE SCALE GENOMIC DNA]</scope>
    <source>
        <strain evidence="6 7">DSM 4337</strain>
    </source>
</reference>
<dbReference type="EMBL" id="LQWZ01000033">
    <property type="protein sequence ID" value="OAH54472.1"/>
    <property type="molecule type" value="Genomic_DNA"/>
</dbReference>
<dbReference type="InterPro" id="IPR009057">
    <property type="entry name" value="Homeodomain-like_sf"/>
</dbReference>
<dbReference type="OrthoDB" id="247151at2"/>
<feature type="chain" id="PRO_5008066247" description="HTH araC/xylS-type domain-containing protein" evidence="4">
    <location>
        <begin position="26"/>
        <end position="390"/>
    </location>
</feature>
<name>A0A177KM74_9BACI</name>
<keyword evidence="1" id="KW-0805">Transcription regulation</keyword>
<dbReference type="AlphaFoldDB" id="A0A177KM74"/>
<sequence length="390" mass="44653">MRQPPVRLSSALMTLFHLTNMNVFAVERSGIVVTSHEPHVPSGGPIPLQTQSFRLLSEAAFQHPERCHFHTNAARLTFAATIFDDETAIIAGPFLIEMPNLSTLRTSFQLDETFIRDLPLMSRPKQQSLANILHQVRSLQQAPISFIEHHDIPDQTSNLFAESAHVELVNLRYELNNDMMHAIEHGNAQKLLEIRKESEILFDFSERFPNRPVRATKNMMIILNTTFRIAAERGGVPPFLLHQLSEKFSLAIERIDSINALTKLSESMGAEYCTLVKENELSRYSQFIQRAIRYLHVHLKDPFDAQAIADSLHTHPSHLSRQFKKETNMTMTTYLQNLRIKEAKRLLKKEHSSIDWIAGAVGFEDASYFARVFKKITGQTPSDWRNDRTV</sequence>
<dbReference type="PANTHER" id="PTHR43280">
    <property type="entry name" value="ARAC-FAMILY TRANSCRIPTIONAL REGULATOR"/>
    <property type="match status" value="1"/>
</dbReference>
<dbReference type="Gene3D" id="1.10.10.60">
    <property type="entry name" value="Homeodomain-like"/>
    <property type="match status" value="2"/>
</dbReference>
<dbReference type="InterPro" id="IPR020449">
    <property type="entry name" value="Tscrpt_reg_AraC-type_HTH"/>
</dbReference>
<dbReference type="Pfam" id="PF12833">
    <property type="entry name" value="HTH_18"/>
    <property type="match status" value="1"/>
</dbReference>
<keyword evidence="2" id="KW-0238">DNA-binding</keyword>
<feature type="domain" description="HTH araC/xylS-type" evidence="5">
    <location>
        <begin position="289"/>
        <end position="387"/>
    </location>
</feature>
<evidence type="ECO:0000313" key="7">
    <source>
        <dbReference type="Proteomes" id="UP000077271"/>
    </source>
</evidence>
<protein>
    <recommendedName>
        <fullName evidence="5">HTH araC/xylS-type domain-containing protein</fullName>
    </recommendedName>
</protein>
<dbReference type="Proteomes" id="UP000077271">
    <property type="component" value="Unassembled WGS sequence"/>
</dbReference>
<dbReference type="SUPFAM" id="SSF46689">
    <property type="entry name" value="Homeodomain-like"/>
    <property type="match status" value="2"/>
</dbReference>
<proteinExistence type="predicted"/>